<sequence>MGQPAFAKDFTQRVVEQLQEQGFASIVVERTLLGRTRILADSQRGRREIILNPRTGEILRDLWTVTSDGSGGGGLIRDDDAADDDSGRGRGRGRGGDDGDDDSRDDNGDGDNSGKGGGSDDDK</sequence>
<organism evidence="2 3">
    <name type="scientific">Pseudotabrizicola algicola</name>
    <dbReference type="NCBI Taxonomy" id="2709381"/>
    <lineage>
        <taxon>Bacteria</taxon>
        <taxon>Pseudomonadati</taxon>
        <taxon>Pseudomonadota</taxon>
        <taxon>Alphaproteobacteria</taxon>
        <taxon>Rhodobacterales</taxon>
        <taxon>Paracoccaceae</taxon>
        <taxon>Pseudotabrizicola</taxon>
    </lineage>
</organism>
<dbReference type="EMBL" id="JAAIKE010000006">
    <property type="protein sequence ID" value="NEX47875.1"/>
    <property type="molecule type" value="Genomic_DNA"/>
</dbReference>
<dbReference type="AlphaFoldDB" id="A0A6B3RVH5"/>
<dbReference type="Proteomes" id="UP000481421">
    <property type="component" value="Unassembled WGS sequence"/>
</dbReference>
<comment type="caution">
    <text evidence="2">The sequence shown here is derived from an EMBL/GenBank/DDBJ whole genome shotgun (WGS) entry which is preliminary data.</text>
</comment>
<accession>A0A6B3RVH5</accession>
<evidence type="ECO:0000256" key="1">
    <source>
        <dbReference type="SAM" id="MobiDB-lite"/>
    </source>
</evidence>
<reference evidence="2 3" key="1">
    <citation type="submission" date="2020-02" db="EMBL/GenBank/DDBJ databases">
        <title>Rhodobacter algicola sp. nov., isolated from microalga culture.</title>
        <authorList>
            <person name="Park C.-Y."/>
        </authorList>
    </citation>
    <scope>NUCLEOTIDE SEQUENCE [LARGE SCALE GENOMIC DNA]</scope>
    <source>
        <strain evidence="2 3">ETT8</strain>
    </source>
</reference>
<gene>
    <name evidence="2" type="ORF">G3572_16820</name>
</gene>
<feature type="region of interest" description="Disordered" evidence="1">
    <location>
        <begin position="64"/>
        <end position="123"/>
    </location>
</feature>
<protein>
    <submittedName>
        <fullName evidence="2">Uncharacterized protein</fullName>
    </submittedName>
</protein>
<proteinExistence type="predicted"/>
<name>A0A6B3RVH5_9RHOB</name>
<keyword evidence="3" id="KW-1185">Reference proteome</keyword>
<evidence type="ECO:0000313" key="3">
    <source>
        <dbReference type="Proteomes" id="UP000481421"/>
    </source>
</evidence>
<evidence type="ECO:0000313" key="2">
    <source>
        <dbReference type="EMBL" id="NEX47875.1"/>
    </source>
</evidence>